<gene>
    <name evidence="2" type="ORF">Tco_0656371</name>
</gene>
<dbReference type="Proteomes" id="UP001151760">
    <property type="component" value="Unassembled WGS sequence"/>
</dbReference>
<reference evidence="2" key="2">
    <citation type="submission" date="2022-01" db="EMBL/GenBank/DDBJ databases">
        <authorList>
            <person name="Yamashiro T."/>
            <person name="Shiraishi A."/>
            <person name="Satake H."/>
            <person name="Nakayama K."/>
        </authorList>
    </citation>
    <scope>NUCLEOTIDE SEQUENCE</scope>
</reference>
<organism evidence="2 3">
    <name type="scientific">Tanacetum coccineum</name>
    <dbReference type="NCBI Taxonomy" id="301880"/>
    <lineage>
        <taxon>Eukaryota</taxon>
        <taxon>Viridiplantae</taxon>
        <taxon>Streptophyta</taxon>
        <taxon>Embryophyta</taxon>
        <taxon>Tracheophyta</taxon>
        <taxon>Spermatophyta</taxon>
        <taxon>Magnoliopsida</taxon>
        <taxon>eudicotyledons</taxon>
        <taxon>Gunneridae</taxon>
        <taxon>Pentapetalae</taxon>
        <taxon>asterids</taxon>
        <taxon>campanulids</taxon>
        <taxon>Asterales</taxon>
        <taxon>Asteraceae</taxon>
        <taxon>Asteroideae</taxon>
        <taxon>Anthemideae</taxon>
        <taxon>Anthemidinae</taxon>
        <taxon>Tanacetum</taxon>
    </lineage>
</organism>
<keyword evidence="3" id="KW-1185">Reference proteome</keyword>
<reference evidence="2" key="1">
    <citation type="journal article" date="2022" name="Int. J. Mol. Sci.">
        <title>Draft Genome of Tanacetum Coccineum: Genomic Comparison of Closely Related Tanacetum-Family Plants.</title>
        <authorList>
            <person name="Yamashiro T."/>
            <person name="Shiraishi A."/>
            <person name="Nakayama K."/>
            <person name="Satake H."/>
        </authorList>
    </citation>
    <scope>NUCLEOTIDE SEQUENCE</scope>
</reference>
<evidence type="ECO:0000256" key="1">
    <source>
        <dbReference type="SAM" id="MobiDB-lite"/>
    </source>
</evidence>
<feature type="compositionally biased region" description="Polar residues" evidence="1">
    <location>
        <begin position="125"/>
        <end position="153"/>
    </location>
</feature>
<accession>A0ABQ4X9V1</accession>
<feature type="compositionally biased region" description="Basic and acidic residues" evidence="1">
    <location>
        <begin position="113"/>
        <end position="123"/>
    </location>
</feature>
<comment type="caution">
    <text evidence="2">The sequence shown here is derived from an EMBL/GenBank/DDBJ whole genome shotgun (WGS) entry which is preliminary data.</text>
</comment>
<proteinExistence type="predicted"/>
<name>A0ABQ4X9V1_9ASTR</name>
<dbReference type="EMBL" id="BQNB010009301">
    <property type="protein sequence ID" value="GJS61587.1"/>
    <property type="molecule type" value="Genomic_DNA"/>
</dbReference>
<protein>
    <submittedName>
        <fullName evidence="2">Uncharacterized protein</fullName>
    </submittedName>
</protein>
<evidence type="ECO:0000313" key="2">
    <source>
        <dbReference type="EMBL" id="GJS61587.1"/>
    </source>
</evidence>
<evidence type="ECO:0000313" key="3">
    <source>
        <dbReference type="Proteomes" id="UP001151760"/>
    </source>
</evidence>
<sequence>MQNLERQLNKETLHEKDSKSALSVIKVQFDKFLHSEAVKPSHYDGRHERENFKDYTQMEAQTFKEKIIQNMDSIEQCIVERAHREQEIQNRLKMLNERKLQIQECKIQEVKALDASPGDKDRSGIVSSTRNDQCLENQSNTSGDESSRTLGESNRTRDRYLVALHDKEVELAKYKTFKERTIENDTLERKLREIQAVLDQKEHDIKEGLKLKAYEISVVKEKHDELVKHSLLTKSRYEGLLKEKNTVIKDLKLKEDNDLEKLILMEKQLNFLNEIIYKRNHLIRTIHLLAPKGSTYNGRPTFANPMYLKKAQSEKPCLYEIPYETYDLANIFAPDKKETLTLKQESRSKLNKYLVKPYNYTKQNNVYEIFKPPSREYLDQFVHANEVRKKMWRKSFVKTKPNIVQNIRFLPIGKSLSKSRQAYNVMTNNINYFKLIVDQAWERHTFDKFYAPTIEDMTSLLKYYLMPLALKILKQMVFSGR</sequence>
<feature type="region of interest" description="Disordered" evidence="1">
    <location>
        <begin position="113"/>
        <end position="154"/>
    </location>
</feature>